<organism evidence="2">
    <name type="scientific">uncultured Desulfobacterium sp</name>
    <dbReference type="NCBI Taxonomy" id="201089"/>
    <lineage>
        <taxon>Bacteria</taxon>
        <taxon>Pseudomonadati</taxon>
        <taxon>Thermodesulfobacteriota</taxon>
        <taxon>Desulfobacteria</taxon>
        <taxon>Desulfobacterales</taxon>
        <taxon>Desulfobacteriaceae</taxon>
        <taxon>Desulfobacterium</taxon>
        <taxon>environmental samples</taxon>
    </lineage>
</organism>
<evidence type="ECO:0000259" key="1">
    <source>
        <dbReference type="Pfam" id="PF03992"/>
    </source>
</evidence>
<protein>
    <recommendedName>
        <fullName evidence="1">ABM domain-containing protein</fullName>
    </recommendedName>
</protein>
<dbReference type="Pfam" id="PF03992">
    <property type="entry name" value="ABM"/>
    <property type="match status" value="1"/>
</dbReference>
<proteinExistence type="predicted"/>
<feature type="domain" description="ABM" evidence="1">
    <location>
        <begin position="31"/>
        <end position="71"/>
    </location>
</feature>
<accession>A0A445MYD4</accession>
<dbReference type="InterPro" id="IPR011008">
    <property type="entry name" value="Dimeric_a/b-barrel"/>
</dbReference>
<sequence length="114" mass="12901">MTVKLIIDRQFRETPKAEDISILNDLRIRAMGQPGYISGETLVAVEDNKNLVVLSNWASIDDWQTWRDSEERSSLEAKLYPQLEGQAKVKVFMLGADSLREILTEVIHNAEVAA</sequence>
<dbReference type="InterPro" id="IPR007138">
    <property type="entry name" value="ABM_dom"/>
</dbReference>
<dbReference type="SUPFAM" id="SSF54909">
    <property type="entry name" value="Dimeric alpha+beta barrel"/>
    <property type="match status" value="1"/>
</dbReference>
<name>A0A445MYD4_9BACT</name>
<reference evidence="2" key="1">
    <citation type="submission" date="2018-01" db="EMBL/GenBank/DDBJ databases">
        <authorList>
            <person name="Regsiter A."/>
            <person name="William W."/>
        </authorList>
    </citation>
    <scope>NUCLEOTIDE SEQUENCE</scope>
    <source>
        <strain evidence="2">TRIP AH-1</strain>
    </source>
</reference>
<dbReference type="Gene3D" id="3.30.70.100">
    <property type="match status" value="1"/>
</dbReference>
<dbReference type="AlphaFoldDB" id="A0A445MYD4"/>
<dbReference type="EMBL" id="OJIN01000157">
    <property type="protein sequence ID" value="SPD74534.1"/>
    <property type="molecule type" value="Genomic_DNA"/>
</dbReference>
<evidence type="ECO:0000313" key="2">
    <source>
        <dbReference type="EMBL" id="SPD74534.1"/>
    </source>
</evidence>
<gene>
    <name evidence="2" type="ORF">PITCH_A240005</name>
</gene>